<dbReference type="AlphaFoldDB" id="A0A1Y1JX70"/>
<dbReference type="OrthoDB" id="381216at2759"/>
<dbReference type="Proteomes" id="UP000195521">
    <property type="component" value="Unassembled WGS sequence"/>
</dbReference>
<dbReference type="RefSeq" id="XP_028546993.1">
    <property type="nucleotide sequence ID" value="XM_028691192.1"/>
</dbReference>
<protein>
    <submittedName>
        <fullName evidence="2">Variable surface protein</fullName>
    </submittedName>
</protein>
<gene>
    <name evidence="2" type="ORF">PGO_002800</name>
</gene>
<keyword evidence="3" id="KW-1185">Reference proteome</keyword>
<dbReference type="GeneID" id="39745212"/>
<evidence type="ECO:0000313" key="2">
    <source>
        <dbReference type="EMBL" id="GAW84404.1"/>
    </source>
</evidence>
<dbReference type="EMBL" id="BDQF01000298">
    <property type="protein sequence ID" value="GAW84404.1"/>
    <property type="molecule type" value="Genomic_DNA"/>
</dbReference>
<evidence type="ECO:0000313" key="3">
    <source>
        <dbReference type="Proteomes" id="UP000195521"/>
    </source>
</evidence>
<evidence type="ECO:0000256" key="1">
    <source>
        <dbReference type="SAM" id="Phobius"/>
    </source>
</evidence>
<name>A0A1Y1JX70_PLAGO</name>
<keyword evidence="1" id="KW-0472">Membrane</keyword>
<sequence>MNTQTVLTENYDFKDIFPTCLNDFRTHRTNITNNVEFKIGNTCSVTAHSLKFNPDYREFFVSNCKNLLLYLYYIKNNKTTTDEEPSCKYFNYRLKYLLNTYKCPEKSTEKAYKTMIIKDNENTYFNISNICQLYIKDLSDDTFQKFENLNELYSIFKQAEGTCTKNTRCFNKYMNYSVDCDNSNNSSYCQILNKFKFLYILDTVIEPINKNISESTHSSTLIHIRAAFLTITFMTFLISTSIFILYKYTSYRSYSPPVLVKIKRLFNKKDEEYSTLLDSFKCAYNTSIDNDYRIEYSSVNNR</sequence>
<organism evidence="2 3">
    <name type="scientific">Plasmodium gonderi</name>
    <dbReference type="NCBI Taxonomy" id="77519"/>
    <lineage>
        <taxon>Eukaryota</taxon>
        <taxon>Sar</taxon>
        <taxon>Alveolata</taxon>
        <taxon>Apicomplexa</taxon>
        <taxon>Aconoidasida</taxon>
        <taxon>Haemosporida</taxon>
        <taxon>Plasmodiidae</taxon>
        <taxon>Plasmodium</taxon>
        <taxon>Plasmodium (Plasmodium)</taxon>
    </lineage>
</organism>
<accession>A0A1Y1JX70</accession>
<comment type="caution">
    <text evidence="2">The sequence shown here is derived from an EMBL/GenBank/DDBJ whole genome shotgun (WGS) entry which is preliminary data.</text>
</comment>
<keyword evidence="1" id="KW-1133">Transmembrane helix</keyword>
<reference evidence="3" key="1">
    <citation type="submission" date="2017-04" db="EMBL/GenBank/DDBJ databases">
        <title>Plasmodium gonderi genome.</title>
        <authorList>
            <person name="Arisue N."/>
            <person name="Honma H."/>
            <person name="Kawai S."/>
            <person name="Tougan T."/>
            <person name="Tanabe K."/>
            <person name="Horii T."/>
        </authorList>
    </citation>
    <scope>NUCLEOTIDE SEQUENCE [LARGE SCALE GENOMIC DNA]</scope>
    <source>
        <strain evidence="3">ATCC 30045</strain>
    </source>
</reference>
<keyword evidence="1" id="KW-0812">Transmembrane</keyword>
<proteinExistence type="predicted"/>
<feature type="transmembrane region" description="Helical" evidence="1">
    <location>
        <begin position="226"/>
        <end position="246"/>
    </location>
</feature>